<evidence type="ECO:0000313" key="4">
    <source>
        <dbReference type="EMBL" id="SHM32808.1"/>
    </source>
</evidence>
<keyword evidence="5" id="KW-1185">Reference proteome</keyword>
<keyword evidence="1" id="KW-0285">Flavoprotein</keyword>
<organism evidence="4 5">
    <name type="scientific">Anaerosporobacter mobilis DSM 15930</name>
    <dbReference type="NCBI Taxonomy" id="1120996"/>
    <lineage>
        <taxon>Bacteria</taxon>
        <taxon>Bacillati</taxon>
        <taxon>Bacillota</taxon>
        <taxon>Clostridia</taxon>
        <taxon>Lachnospirales</taxon>
        <taxon>Lachnospiraceae</taxon>
        <taxon>Anaerosporobacter</taxon>
    </lineage>
</organism>
<dbReference type="STRING" id="1120996.SAMN02746066_01621"/>
<dbReference type="Pfam" id="PF02525">
    <property type="entry name" value="Flavodoxin_2"/>
    <property type="match status" value="1"/>
</dbReference>
<dbReference type="InterPro" id="IPR003680">
    <property type="entry name" value="Flavodoxin_fold"/>
</dbReference>
<dbReference type="SUPFAM" id="SSF52218">
    <property type="entry name" value="Flavoproteins"/>
    <property type="match status" value="1"/>
</dbReference>
<evidence type="ECO:0000256" key="1">
    <source>
        <dbReference type="ARBA" id="ARBA00022630"/>
    </source>
</evidence>
<dbReference type="PANTHER" id="PTHR43278:SF2">
    <property type="entry name" value="IRON-SULFUR FLAVOPROTEIN"/>
    <property type="match status" value="1"/>
</dbReference>
<dbReference type="EMBL" id="FRCP01000008">
    <property type="protein sequence ID" value="SHM32808.1"/>
    <property type="molecule type" value="Genomic_DNA"/>
</dbReference>
<reference evidence="4 5" key="1">
    <citation type="submission" date="2016-11" db="EMBL/GenBank/DDBJ databases">
        <authorList>
            <person name="Jaros S."/>
            <person name="Januszkiewicz K."/>
            <person name="Wedrychowicz H."/>
        </authorList>
    </citation>
    <scope>NUCLEOTIDE SEQUENCE [LARGE SCALE GENOMIC DNA]</scope>
    <source>
        <strain evidence="4 5">DSM 15930</strain>
    </source>
</reference>
<proteinExistence type="predicted"/>
<accession>A0A1M7HWK6</accession>
<dbReference type="Gene3D" id="3.40.50.360">
    <property type="match status" value="1"/>
</dbReference>
<feature type="domain" description="Flavodoxin-like fold" evidence="3">
    <location>
        <begin position="1"/>
        <end position="145"/>
    </location>
</feature>
<sequence length="225" mass="25663">MKVLVLNASPKGNDSGTMKITESFLEGHKKIHECEVNTIDTYSLDIKPCRGCFECWHKTPGICVIRDDMAECLEILIEADLIIWSFPLYHFSMPAKGKMFLERTLPTILPELVKTPNGCVHPGRYDKEQKVVLISSCGFYNTEHNYEGLLKQFELLYQDYTAILCAEGPLLNVPEVSYFSEQYLESAKKAGEEYAKEGKLSEETKKSLAEPMMPIDMYLENTNRK</sequence>
<keyword evidence="2" id="KW-0288">FMN</keyword>
<evidence type="ECO:0000313" key="5">
    <source>
        <dbReference type="Proteomes" id="UP000184038"/>
    </source>
</evidence>
<dbReference type="AlphaFoldDB" id="A0A1M7HWK6"/>
<dbReference type="InterPro" id="IPR029039">
    <property type="entry name" value="Flavoprotein-like_sf"/>
</dbReference>
<protein>
    <submittedName>
        <fullName evidence="4">Multimeric flavodoxin WrbA</fullName>
    </submittedName>
</protein>
<dbReference type="RefSeq" id="WP_073285725.1">
    <property type="nucleotide sequence ID" value="NZ_FRCP01000008.1"/>
</dbReference>
<dbReference type="InterPro" id="IPR051796">
    <property type="entry name" value="ISF_SsuE-like"/>
</dbReference>
<evidence type="ECO:0000256" key="2">
    <source>
        <dbReference type="ARBA" id="ARBA00022643"/>
    </source>
</evidence>
<dbReference type="Proteomes" id="UP000184038">
    <property type="component" value="Unassembled WGS sequence"/>
</dbReference>
<dbReference type="PANTHER" id="PTHR43278">
    <property type="entry name" value="NAD(P)H-DEPENDENT FMN-CONTAINING OXIDOREDUCTASE YWQN-RELATED"/>
    <property type="match status" value="1"/>
</dbReference>
<name>A0A1M7HWK6_9FIRM</name>
<dbReference type="OrthoDB" id="9805976at2"/>
<evidence type="ECO:0000259" key="3">
    <source>
        <dbReference type="Pfam" id="PF02525"/>
    </source>
</evidence>
<gene>
    <name evidence="4" type="ORF">SAMN02746066_01621</name>
</gene>